<name>A0A9P1BSJ2_9DINO</name>
<gene>
    <name evidence="1" type="ORF">C1SCF055_LOCUS5787</name>
</gene>
<accession>A0A9P1BSJ2</accession>
<dbReference type="AlphaFoldDB" id="A0A9P1BSJ2"/>
<comment type="caution">
    <text evidence="1">The sequence shown here is derived from an EMBL/GenBank/DDBJ whole genome shotgun (WGS) entry which is preliminary data.</text>
</comment>
<evidence type="ECO:0000313" key="1">
    <source>
        <dbReference type="EMBL" id="CAI3977663.1"/>
    </source>
</evidence>
<protein>
    <recommendedName>
        <fullName evidence="4">Amine oxidase domain-containing protein</fullName>
    </recommendedName>
</protein>
<sequence length="636" mass="71328">MFGASPDQVTLLEATDDVGGHAKTWVETTDQGELPIDIGFIFNNVNYYKYKNFTSYFDYPLHDTALNTSGAFNGRYWDNVHSERGVLGEDLEREVDRFMELVNEPEDTLRYLTPLAAFLWWHGFTDDFYRLCLTSIISVLFVTKMGAARQSAQATLNYFRPDVGFSHMRYQKALVQNNIKGSQFLWRDIIADANSTGLLDIRLNSKVESLQWRGGWDLLLNDGRISTKKFCKRHKETLTSLELASCTVHGLLRNDAFLTLLATQRGVQSCVLRRSLQSLALAEELRTLRPEVYFERASTSLHEDSAEDLRQLAKICRRFSRDLVLFVSGHCGRNAPEFIKLTFTLERATSVCEEVLDLLGVTPAESRLRMYVFGCGSHVAARDVPKGGAANWCKATLRVELHGTEGLLVDWGSKWWQPLEPGEAFPEPQTVSGYEDIILAIPASECSKIVNNPWKKLVLGQIDYVTTFLTLHTDAEATVAQPHFAPAQNSSVLYFVDESTMTGKIGQIFGDHDSELLLTVHSDQNVINPEKVKTQYAWSHHFFSLWELAVARRFVPMFDSSAGIHFAGDWKVGVGHDDAIKAGIAAACRAGIHAELSNEAPAERQLYKNLLLDVCVDATTPLSEEERNPLRSASGV</sequence>
<reference evidence="2" key="2">
    <citation type="submission" date="2024-04" db="EMBL/GenBank/DDBJ databases">
        <authorList>
            <person name="Chen Y."/>
            <person name="Shah S."/>
            <person name="Dougan E. K."/>
            <person name="Thang M."/>
            <person name="Chan C."/>
        </authorList>
    </citation>
    <scope>NUCLEOTIDE SEQUENCE [LARGE SCALE GENOMIC DNA]</scope>
</reference>
<dbReference type="InterPro" id="IPR036188">
    <property type="entry name" value="FAD/NAD-bd_sf"/>
</dbReference>
<dbReference type="OrthoDB" id="415768at2759"/>
<evidence type="ECO:0000313" key="2">
    <source>
        <dbReference type="EMBL" id="CAL1131038.1"/>
    </source>
</evidence>
<dbReference type="EMBL" id="CAMXCT010000358">
    <property type="protein sequence ID" value="CAI3977663.1"/>
    <property type="molecule type" value="Genomic_DNA"/>
</dbReference>
<dbReference type="GO" id="GO:0016491">
    <property type="term" value="F:oxidoreductase activity"/>
    <property type="evidence" value="ECO:0007669"/>
    <property type="project" value="TreeGrafter"/>
</dbReference>
<dbReference type="Proteomes" id="UP001152797">
    <property type="component" value="Unassembled WGS sequence"/>
</dbReference>
<dbReference type="EMBL" id="CAMXCT030000358">
    <property type="protein sequence ID" value="CAL4764975.1"/>
    <property type="molecule type" value="Genomic_DNA"/>
</dbReference>
<dbReference type="SUPFAM" id="SSF51905">
    <property type="entry name" value="FAD/NAD(P)-binding domain"/>
    <property type="match status" value="1"/>
</dbReference>
<reference evidence="1" key="1">
    <citation type="submission" date="2022-10" db="EMBL/GenBank/DDBJ databases">
        <authorList>
            <person name="Chen Y."/>
            <person name="Dougan E. K."/>
            <person name="Chan C."/>
            <person name="Rhodes N."/>
            <person name="Thang M."/>
        </authorList>
    </citation>
    <scope>NUCLEOTIDE SEQUENCE</scope>
</reference>
<dbReference type="SUPFAM" id="SSF103088">
    <property type="entry name" value="OmpA-like"/>
    <property type="match status" value="1"/>
</dbReference>
<keyword evidence="3" id="KW-1185">Reference proteome</keyword>
<dbReference type="Gene3D" id="3.30.1330.60">
    <property type="entry name" value="OmpA-like domain"/>
    <property type="match status" value="1"/>
</dbReference>
<evidence type="ECO:0000313" key="3">
    <source>
        <dbReference type="Proteomes" id="UP001152797"/>
    </source>
</evidence>
<dbReference type="EMBL" id="CAMXCT020000358">
    <property type="protein sequence ID" value="CAL1131038.1"/>
    <property type="molecule type" value="Genomic_DNA"/>
</dbReference>
<organism evidence="1">
    <name type="scientific">Cladocopium goreaui</name>
    <dbReference type="NCBI Taxonomy" id="2562237"/>
    <lineage>
        <taxon>Eukaryota</taxon>
        <taxon>Sar</taxon>
        <taxon>Alveolata</taxon>
        <taxon>Dinophyceae</taxon>
        <taxon>Suessiales</taxon>
        <taxon>Symbiodiniaceae</taxon>
        <taxon>Cladocopium</taxon>
    </lineage>
</organism>
<dbReference type="PANTHER" id="PTHR42923">
    <property type="entry name" value="PROTOPORPHYRINOGEN OXIDASE"/>
    <property type="match status" value="1"/>
</dbReference>
<dbReference type="Gene3D" id="3.50.50.60">
    <property type="entry name" value="FAD/NAD(P)-binding domain"/>
    <property type="match status" value="1"/>
</dbReference>
<dbReference type="InterPro" id="IPR036737">
    <property type="entry name" value="OmpA-like_sf"/>
</dbReference>
<proteinExistence type="predicted"/>
<dbReference type="InterPro" id="IPR050464">
    <property type="entry name" value="Zeta_carotene_desat/Oxidored"/>
</dbReference>
<evidence type="ECO:0008006" key="4">
    <source>
        <dbReference type="Google" id="ProtNLM"/>
    </source>
</evidence>